<evidence type="ECO:0000256" key="4">
    <source>
        <dbReference type="ARBA" id="ARBA00022692"/>
    </source>
</evidence>
<feature type="transmembrane region" description="Helical" evidence="10">
    <location>
        <begin position="105"/>
        <end position="131"/>
    </location>
</feature>
<dbReference type="InterPro" id="IPR003811">
    <property type="entry name" value="G3P_acylTferase_PlsY"/>
</dbReference>
<keyword evidence="8" id="KW-0594">Phospholipid biosynthesis</keyword>
<feature type="transmembrane region" description="Helical" evidence="10">
    <location>
        <begin position="162"/>
        <end position="178"/>
    </location>
</feature>
<dbReference type="SMART" id="SM01207">
    <property type="entry name" value="G3P_acyltransf"/>
    <property type="match status" value="1"/>
</dbReference>
<dbReference type="PANTHER" id="PTHR30309:SF0">
    <property type="entry name" value="GLYCEROL-3-PHOSPHATE ACYLTRANSFERASE-RELATED"/>
    <property type="match status" value="1"/>
</dbReference>
<evidence type="ECO:0000256" key="9">
    <source>
        <dbReference type="ARBA" id="ARBA00023264"/>
    </source>
</evidence>
<dbReference type="AlphaFoldDB" id="H5SPL0"/>
<keyword evidence="9" id="KW-1208">Phospholipid metabolism</keyword>
<keyword evidence="3 11" id="KW-0808">Transferase</keyword>
<dbReference type="GO" id="GO:0043772">
    <property type="term" value="F:acyl-phosphate glycerol-3-phosphate acyltransferase activity"/>
    <property type="evidence" value="ECO:0007669"/>
    <property type="project" value="InterPro"/>
</dbReference>
<dbReference type="PANTHER" id="PTHR30309">
    <property type="entry name" value="INNER MEMBRANE PROTEIN YGIH"/>
    <property type="match status" value="1"/>
</dbReference>
<evidence type="ECO:0000256" key="10">
    <source>
        <dbReference type="SAM" id="Phobius"/>
    </source>
</evidence>
<feature type="transmembrane region" description="Helical" evidence="10">
    <location>
        <begin position="74"/>
        <end position="93"/>
    </location>
</feature>
<accession>H5SPL0</accession>
<gene>
    <name evidence="11" type="ORF">HGMM_F54D01C23</name>
</gene>
<reference evidence="11" key="2">
    <citation type="journal article" date="2012" name="PLoS ONE">
        <title>A Deeply Branching Thermophilic Bacterium with an Ancient Acetyl-CoA Pathway Dominates a Subsurface Ecosystem.</title>
        <authorList>
            <person name="Takami H."/>
            <person name="Noguchi H."/>
            <person name="Takaki Y."/>
            <person name="Uchiyama I."/>
            <person name="Toyoda A."/>
            <person name="Nishi S."/>
            <person name="Chee G.-J."/>
            <person name="Arai W."/>
            <person name="Nunoura T."/>
            <person name="Itoh T."/>
            <person name="Hattori M."/>
            <person name="Takai K."/>
        </authorList>
    </citation>
    <scope>NUCLEOTIDE SEQUENCE</scope>
</reference>
<evidence type="ECO:0000256" key="2">
    <source>
        <dbReference type="ARBA" id="ARBA00022516"/>
    </source>
</evidence>
<name>H5SPL0_9ZZZZ</name>
<sequence>MELLLLVVAAYLIGSVPFAWLIGRFGYGLDLRQVGDCNVGGGNLMAVAGFLPGFTAIVLDVVKGFLATLLGLRVAGPQGGMVAGAAAIAGHVWPAWLRFDGGRGAAASLGVATGLFPWLMAVLLPVAILLVALTRRTVFVLAVVMPVIPFAAVAVGEPLGEAIFIVALFVCVGLKDAWDRLRAQAEERRARVP</sequence>
<keyword evidence="2" id="KW-0444">Lipid biosynthesis</keyword>
<keyword evidence="11" id="KW-0012">Acyltransferase</keyword>
<evidence type="ECO:0000256" key="1">
    <source>
        <dbReference type="ARBA" id="ARBA00022475"/>
    </source>
</evidence>
<evidence type="ECO:0000256" key="5">
    <source>
        <dbReference type="ARBA" id="ARBA00022989"/>
    </source>
</evidence>
<dbReference type="HAMAP" id="MF_01043">
    <property type="entry name" value="PlsY"/>
    <property type="match status" value="1"/>
</dbReference>
<evidence type="ECO:0000256" key="7">
    <source>
        <dbReference type="ARBA" id="ARBA00023136"/>
    </source>
</evidence>
<keyword evidence="4 10" id="KW-0812">Transmembrane</keyword>
<protein>
    <submittedName>
        <fullName evidence="11">Glycerol-3-phosphate acyltransferase PlsY</fullName>
    </submittedName>
</protein>
<keyword evidence="7 10" id="KW-0472">Membrane</keyword>
<keyword evidence="5 10" id="KW-1133">Transmembrane helix</keyword>
<dbReference type="GO" id="GO:0008654">
    <property type="term" value="P:phospholipid biosynthetic process"/>
    <property type="evidence" value="ECO:0007669"/>
    <property type="project" value="UniProtKB-KW"/>
</dbReference>
<proteinExistence type="inferred from homology"/>
<evidence type="ECO:0000256" key="3">
    <source>
        <dbReference type="ARBA" id="ARBA00022679"/>
    </source>
</evidence>
<feature type="transmembrane region" description="Helical" evidence="10">
    <location>
        <begin position="138"/>
        <end position="156"/>
    </location>
</feature>
<reference evidence="11" key="1">
    <citation type="journal article" date="2005" name="Environ. Microbiol.">
        <title>Genetic and functional properties of uncultivated thermophilic crenarchaeotes from a subsurface gold mine as revealed by analysis of genome fragments.</title>
        <authorList>
            <person name="Nunoura T."/>
            <person name="Hirayama H."/>
            <person name="Takami H."/>
            <person name="Oida H."/>
            <person name="Nishi S."/>
            <person name="Shimamura S."/>
            <person name="Suzuki Y."/>
            <person name="Inagaki F."/>
            <person name="Takai K."/>
            <person name="Nealson K.H."/>
            <person name="Horikoshi K."/>
        </authorList>
    </citation>
    <scope>NUCLEOTIDE SEQUENCE</scope>
</reference>
<organism evidence="11">
    <name type="scientific">uncultured prokaryote</name>
    <dbReference type="NCBI Taxonomy" id="198431"/>
    <lineage>
        <taxon>unclassified sequences</taxon>
        <taxon>environmental samples</taxon>
    </lineage>
</organism>
<feature type="transmembrane region" description="Helical" evidence="10">
    <location>
        <begin position="43"/>
        <end position="62"/>
    </location>
</feature>
<keyword evidence="1" id="KW-1003">Cell membrane</keyword>
<evidence type="ECO:0000256" key="6">
    <source>
        <dbReference type="ARBA" id="ARBA00023098"/>
    </source>
</evidence>
<evidence type="ECO:0000256" key="8">
    <source>
        <dbReference type="ARBA" id="ARBA00023209"/>
    </source>
</evidence>
<dbReference type="Pfam" id="PF02660">
    <property type="entry name" value="G3P_acyltransf"/>
    <property type="match status" value="1"/>
</dbReference>
<evidence type="ECO:0000313" key="11">
    <source>
        <dbReference type="EMBL" id="BAL58096.1"/>
    </source>
</evidence>
<keyword evidence="6" id="KW-0443">Lipid metabolism</keyword>
<dbReference type="EMBL" id="AP011793">
    <property type="protein sequence ID" value="BAL58096.1"/>
    <property type="molecule type" value="Genomic_DNA"/>
</dbReference>
<dbReference type="GO" id="GO:0005886">
    <property type="term" value="C:plasma membrane"/>
    <property type="evidence" value="ECO:0007669"/>
    <property type="project" value="InterPro"/>
</dbReference>